<dbReference type="EMBL" id="CP036278">
    <property type="protein sequence ID" value="QDU58340.1"/>
    <property type="molecule type" value="Genomic_DNA"/>
</dbReference>
<feature type="domain" description="Glycoside hydrolase family 2 catalytic" evidence="6">
    <location>
        <begin position="461"/>
        <end position="613"/>
    </location>
</feature>
<protein>
    <submittedName>
        <fullName evidence="11">Beta-galactosidase</fullName>
        <ecNumber evidence="11">3.2.1.23</ecNumber>
    </submittedName>
</protein>
<dbReference type="InterPro" id="IPR051913">
    <property type="entry name" value="GH2_Domain-Containing"/>
</dbReference>
<dbReference type="InterPro" id="IPR025300">
    <property type="entry name" value="BetaGal_jelly_roll_dom"/>
</dbReference>
<evidence type="ECO:0000259" key="10">
    <source>
        <dbReference type="Pfam" id="PF18565"/>
    </source>
</evidence>
<dbReference type="GO" id="GO:0004565">
    <property type="term" value="F:beta-galactosidase activity"/>
    <property type="evidence" value="ECO:0007669"/>
    <property type="project" value="UniProtKB-EC"/>
</dbReference>
<dbReference type="InterPro" id="IPR032311">
    <property type="entry name" value="DUF4982"/>
</dbReference>
<dbReference type="Pfam" id="PF00703">
    <property type="entry name" value="Glyco_hydro_2"/>
    <property type="match status" value="1"/>
</dbReference>
<keyword evidence="2 11" id="KW-0378">Hydrolase</keyword>
<feature type="domain" description="Beta-galactosidase jelly roll" evidence="8">
    <location>
        <begin position="96"/>
        <end position="208"/>
    </location>
</feature>
<feature type="chain" id="PRO_5021987996" evidence="4">
    <location>
        <begin position="30"/>
        <end position="970"/>
    </location>
</feature>
<dbReference type="Pfam" id="PF13364">
    <property type="entry name" value="BetaGal_ABD2"/>
    <property type="match status" value="1"/>
</dbReference>
<evidence type="ECO:0000256" key="1">
    <source>
        <dbReference type="ARBA" id="ARBA00007401"/>
    </source>
</evidence>
<dbReference type="EC" id="3.2.1.23" evidence="11"/>
<dbReference type="Gene3D" id="2.60.40.10">
    <property type="entry name" value="Immunoglobulins"/>
    <property type="match status" value="3"/>
</dbReference>
<feature type="domain" description="Glycosyl hydrolases family 2 sugar binding" evidence="7">
    <location>
        <begin position="246"/>
        <end position="324"/>
    </location>
</feature>
<dbReference type="RefSeq" id="WP_197528581.1">
    <property type="nucleotide sequence ID" value="NZ_CP036278.1"/>
</dbReference>
<dbReference type="PROSITE" id="PS00608">
    <property type="entry name" value="GLYCOSYL_HYDROL_F2_2"/>
    <property type="match status" value="1"/>
</dbReference>
<keyword evidence="4" id="KW-0732">Signal</keyword>
<dbReference type="Pfam" id="PF18565">
    <property type="entry name" value="Glyco_hydro2_C5"/>
    <property type="match status" value="1"/>
</dbReference>
<dbReference type="Proteomes" id="UP000315750">
    <property type="component" value="Chromosome"/>
</dbReference>
<dbReference type="Pfam" id="PF02836">
    <property type="entry name" value="Glyco_hydro_2_C"/>
    <property type="match status" value="1"/>
</dbReference>
<evidence type="ECO:0000259" key="6">
    <source>
        <dbReference type="Pfam" id="PF02836"/>
    </source>
</evidence>
<dbReference type="Pfam" id="PF16355">
    <property type="entry name" value="DUF4982"/>
    <property type="match status" value="1"/>
</dbReference>
<dbReference type="PANTHER" id="PTHR42732:SF1">
    <property type="entry name" value="BETA-MANNOSIDASE"/>
    <property type="match status" value="1"/>
</dbReference>
<dbReference type="InterPro" id="IPR013783">
    <property type="entry name" value="Ig-like_fold"/>
</dbReference>
<comment type="similarity">
    <text evidence="1">Belongs to the glycosyl hydrolase 2 family.</text>
</comment>
<accession>A0A518AUD9</accession>
<evidence type="ECO:0000259" key="8">
    <source>
        <dbReference type="Pfam" id="PF13364"/>
    </source>
</evidence>
<evidence type="ECO:0000256" key="2">
    <source>
        <dbReference type="ARBA" id="ARBA00022801"/>
    </source>
</evidence>
<dbReference type="PRINTS" id="PR00132">
    <property type="entry name" value="GLHYDRLASE2"/>
</dbReference>
<dbReference type="InterPro" id="IPR006102">
    <property type="entry name" value="Ig-like_GH2"/>
</dbReference>
<keyword evidence="12" id="KW-1185">Reference proteome</keyword>
<dbReference type="AlphaFoldDB" id="A0A518AUD9"/>
<dbReference type="SUPFAM" id="SSF49303">
    <property type="entry name" value="beta-Galactosidase/glucuronidase domain"/>
    <property type="match status" value="1"/>
</dbReference>
<evidence type="ECO:0000259" key="9">
    <source>
        <dbReference type="Pfam" id="PF16355"/>
    </source>
</evidence>
<keyword evidence="3 11" id="KW-0326">Glycosidase</keyword>
<evidence type="ECO:0000313" key="12">
    <source>
        <dbReference type="Proteomes" id="UP000315750"/>
    </source>
</evidence>
<organism evidence="11 12">
    <name type="scientific">Aeoliella mucimassa</name>
    <dbReference type="NCBI Taxonomy" id="2527972"/>
    <lineage>
        <taxon>Bacteria</taxon>
        <taxon>Pseudomonadati</taxon>
        <taxon>Planctomycetota</taxon>
        <taxon>Planctomycetia</taxon>
        <taxon>Pirellulales</taxon>
        <taxon>Lacipirellulaceae</taxon>
        <taxon>Aeoliella</taxon>
    </lineage>
</organism>
<dbReference type="SUPFAM" id="SSF51445">
    <property type="entry name" value="(Trans)glycosidases"/>
    <property type="match status" value="1"/>
</dbReference>
<dbReference type="InterPro" id="IPR006104">
    <property type="entry name" value="Glyco_hydro_2_N"/>
</dbReference>
<dbReference type="InterPro" id="IPR023232">
    <property type="entry name" value="Glyco_hydro_2_AS"/>
</dbReference>
<evidence type="ECO:0000256" key="3">
    <source>
        <dbReference type="ARBA" id="ARBA00023295"/>
    </source>
</evidence>
<dbReference type="InterPro" id="IPR040605">
    <property type="entry name" value="Glyco_hydro2_dom5"/>
</dbReference>
<name>A0A518AUD9_9BACT</name>
<feature type="domain" description="Glycoside hydrolase family 2" evidence="10">
    <location>
        <begin position="855"/>
        <end position="956"/>
    </location>
</feature>
<dbReference type="Gene3D" id="2.60.120.260">
    <property type="entry name" value="Galactose-binding domain-like"/>
    <property type="match status" value="3"/>
</dbReference>
<dbReference type="SUPFAM" id="SSF49785">
    <property type="entry name" value="Galactose-binding domain-like"/>
    <property type="match status" value="3"/>
</dbReference>
<dbReference type="InterPro" id="IPR006103">
    <property type="entry name" value="Glyco_hydro_2_cat"/>
</dbReference>
<dbReference type="GO" id="GO:0005975">
    <property type="term" value="P:carbohydrate metabolic process"/>
    <property type="evidence" value="ECO:0007669"/>
    <property type="project" value="InterPro"/>
</dbReference>
<dbReference type="Pfam" id="PF02837">
    <property type="entry name" value="Glyco_hydro_2_N"/>
    <property type="match status" value="1"/>
</dbReference>
<gene>
    <name evidence="11" type="primary">lacZ_5</name>
    <name evidence="11" type="ORF">Pan181_45740</name>
</gene>
<dbReference type="InterPro" id="IPR008979">
    <property type="entry name" value="Galactose-bd-like_sf"/>
</dbReference>
<dbReference type="InterPro" id="IPR036156">
    <property type="entry name" value="Beta-gal/glucu_dom_sf"/>
</dbReference>
<evidence type="ECO:0000313" key="11">
    <source>
        <dbReference type="EMBL" id="QDU58340.1"/>
    </source>
</evidence>
<feature type="domain" description="DUF4982" evidence="9">
    <location>
        <begin position="783"/>
        <end position="841"/>
    </location>
</feature>
<feature type="signal peptide" evidence="4">
    <location>
        <begin position="1"/>
        <end position="29"/>
    </location>
</feature>
<evidence type="ECO:0000256" key="4">
    <source>
        <dbReference type="SAM" id="SignalP"/>
    </source>
</evidence>
<proteinExistence type="inferred from homology"/>
<dbReference type="InterPro" id="IPR017853">
    <property type="entry name" value="GH"/>
</dbReference>
<sequence length="970" mass="108633" precursor="true">MFANHNFKVSVLLAVVVMLQVGFPSPACAQRDLAFDSDWRFVRGDVQGADLPEFDDSAWRVLDLPHDWSIEDLPPRETNDAELDVVTGEWRFHRGDDANWKSADLDDSDWQTVMLPAAWDRHSDYTDDNVYGWYRRTIEVPEQMQGKQVTLLLGRIDDVDEVWVNGTRLGGTGSFPPNYQTAWDRERRYQVPTGVLRADGTNVIAVRVYDGSGEGGMYASGVESRRVGPFDPSESEGRDKTGYVVGGVGWYRKHFTIDTSVDRTVLRFDAVYMNSDVWINGHHLGNHPYGYTSFEYELTPYLHEPGVDNVIAVRVRNLGRNSRWYSGSGIVRHVWLTRTHKQYVPSGGLFVSTHDVQPDQATVELSVEIQNRAEQAEAAVVDMRLTDPLGQVVKATRQRVRLPAKDRQVLKQSLQVASPKLWSLDAPQLYRAEVSIEIDGETVDAVGTTFGIRSVEMNANDGLLVNGEPVLLKGGCIHHDNGPLGAAAIDRAEVRKVELLKANGYNAIRTSHAPPAPAMLAACDRLGMLVIDEAFDQWNEQKLDNDQDYHRHFKDWYARDIASMVRRDRNHPSVIMWSVGNEIPEQFRGEATQLALREAVLQHDRTRPVTQAICNDWGKVYQNWDQLSDIAFKHLDAAGYNYLPQVYERDHERVPDRVIYGAESYPKDALVYWDLVEQHPYVIGDFVWTAIDYLGESGLAHSVLSNEPNPFFMSWPWHNAWCGDLDLCGFKKPQSYYRDVLWRRSSIELAVHAPMPEGTHEVLSGWAWPNEYQKWNWAGYEQQPLQVAVYTRCSAVRLELNGQVIGEQQVAADAKLTAVFQVPYAPGTLKAIGLEDGKVIAETELVTAGEPVAVKLTADRATIKASRNDLAYVTVELVDADGNRVPDAQQMVEFSVEGVAELAAQANGAPNRPASFHAPVCETRAGRCLAILRPTGERGLAVLKATVEGLEPAEITIEIGESSADTQASR</sequence>
<reference evidence="11 12" key="1">
    <citation type="submission" date="2019-02" db="EMBL/GenBank/DDBJ databases">
        <title>Deep-cultivation of Planctomycetes and their phenomic and genomic characterization uncovers novel biology.</title>
        <authorList>
            <person name="Wiegand S."/>
            <person name="Jogler M."/>
            <person name="Boedeker C."/>
            <person name="Pinto D."/>
            <person name="Vollmers J."/>
            <person name="Rivas-Marin E."/>
            <person name="Kohn T."/>
            <person name="Peeters S.H."/>
            <person name="Heuer A."/>
            <person name="Rast P."/>
            <person name="Oberbeckmann S."/>
            <person name="Bunk B."/>
            <person name="Jeske O."/>
            <person name="Meyerdierks A."/>
            <person name="Storesund J.E."/>
            <person name="Kallscheuer N."/>
            <person name="Luecker S."/>
            <person name="Lage O.M."/>
            <person name="Pohl T."/>
            <person name="Merkel B.J."/>
            <person name="Hornburger P."/>
            <person name="Mueller R.-W."/>
            <person name="Bruemmer F."/>
            <person name="Labrenz M."/>
            <person name="Spormann A.M."/>
            <person name="Op den Camp H."/>
            <person name="Overmann J."/>
            <person name="Amann R."/>
            <person name="Jetten M.S.M."/>
            <person name="Mascher T."/>
            <person name="Medema M.H."/>
            <person name="Devos D.P."/>
            <person name="Kaster A.-K."/>
            <person name="Ovreas L."/>
            <person name="Rohde M."/>
            <person name="Galperin M.Y."/>
            <person name="Jogler C."/>
        </authorList>
    </citation>
    <scope>NUCLEOTIDE SEQUENCE [LARGE SCALE GENOMIC DNA]</scope>
    <source>
        <strain evidence="11 12">Pan181</strain>
    </source>
</reference>
<evidence type="ECO:0000259" key="7">
    <source>
        <dbReference type="Pfam" id="PF02837"/>
    </source>
</evidence>
<dbReference type="Gene3D" id="3.20.20.80">
    <property type="entry name" value="Glycosidases"/>
    <property type="match status" value="1"/>
</dbReference>
<dbReference type="InterPro" id="IPR006101">
    <property type="entry name" value="Glyco_hydro_2"/>
</dbReference>
<dbReference type="KEGG" id="amuc:Pan181_45740"/>
<feature type="domain" description="Glycoside hydrolase family 2 immunoglobulin-like beta-sandwich" evidence="5">
    <location>
        <begin position="350"/>
        <end position="453"/>
    </location>
</feature>
<dbReference type="PANTHER" id="PTHR42732">
    <property type="entry name" value="BETA-GALACTOSIDASE"/>
    <property type="match status" value="1"/>
</dbReference>
<evidence type="ECO:0000259" key="5">
    <source>
        <dbReference type="Pfam" id="PF00703"/>
    </source>
</evidence>